<keyword evidence="3 7" id="KW-0064">Aspartyl protease</keyword>
<accession>A0A7S3XFW2</accession>
<dbReference type="PROSITE" id="PS00141">
    <property type="entry name" value="ASP_PROTEASE"/>
    <property type="match status" value="2"/>
</dbReference>
<dbReference type="Gene3D" id="1.10.225.10">
    <property type="entry name" value="Saposin-like"/>
    <property type="match status" value="1"/>
</dbReference>
<dbReference type="InterPro" id="IPR021109">
    <property type="entry name" value="Peptidase_aspartic_dom_sf"/>
</dbReference>
<evidence type="ECO:0000256" key="5">
    <source>
        <dbReference type="PIRSR" id="PIRSR601461-1"/>
    </source>
</evidence>
<evidence type="ECO:0000256" key="4">
    <source>
        <dbReference type="ARBA" id="ARBA00022801"/>
    </source>
</evidence>
<dbReference type="Pfam" id="PF00026">
    <property type="entry name" value="Asp"/>
    <property type="match status" value="1"/>
</dbReference>
<evidence type="ECO:0000256" key="8">
    <source>
        <dbReference type="SAM" id="SignalP"/>
    </source>
</evidence>
<evidence type="ECO:0000256" key="7">
    <source>
        <dbReference type="RuleBase" id="RU000454"/>
    </source>
</evidence>
<organism evidence="10">
    <name type="scientific">Picocystis salinarum</name>
    <dbReference type="NCBI Taxonomy" id="88271"/>
    <lineage>
        <taxon>Eukaryota</taxon>
        <taxon>Viridiplantae</taxon>
        <taxon>Chlorophyta</taxon>
        <taxon>Picocystophyceae</taxon>
        <taxon>Picocystales</taxon>
        <taxon>Picocystaceae</taxon>
        <taxon>Picocystis</taxon>
    </lineage>
</organism>
<evidence type="ECO:0000256" key="6">
    <source>
        <dbReference type="PIRSR" id="PIRSR601461-2"/>
    </source>
</evidence>
<evidence type="ECO:0000256" key="1">
    <source>
        <dbReference type="ARBA" id="ARBA00007447"/>
    </source>
</evidence>
<dbReference type="InterPro" id="IPR033121">
    <property type="entry name" value="PEPTIDASE_A1"/>
</dbReference>
<keyword evidence="8" id="KW-0732">Signal</keyword>
<dbReference type="GO" id="GO:0006508">
    <property type="term" value="P:proteolysis"/>
    <property type="evidence" value="ECO:0007669"/>
    <property type="project" value="UniProtKB-KW"/>
</dbReference>
<protein>
    <recommendedName>
        <fullName evidence="9">Peptidase A1 domain-containing protein</fullName>
    </recommendedName>
</protein>
<keyword evidence="4 7" id="KW-0378">Hydrolase</keyword>
<sequence>MVHTRRSGTVLLAAAAVGLFAVGHVAAEEQVVRMRLNKVERDAAQTLVAHQTLRKRYCGGNDRMLGKDLVPLSNFLDAQYYGEIGLGTPVQTFKVVFDTGSSNLWVPSSKCSFTQLPCLFHTKYDSSKSSTYEEDGAVFAIQYGSGSLSGFLSKDTLTWGGLKVKHQTFAEATKEPGLAFLTARFDGILGMGFPEISVDQVTPPFVNMVEQDLVAKPVFSFWLNRKQGDEEGGELVLGGVDKKHYVGKHVWVPVTRRGYWQFKMDSLAVSKSTFCDGGCAAIADTGTSLIAGPTEEVNKLNQVIGAQTVPSADYCKSLATAVGERMSSLSEEAKHGADLCKQLNLCQADRSVFHSRKLAAIQPVAGKEGTISPECALCESLTSLFPENLGAAVEQGDLTERLESRCEELSSSNQLTGGQASVDCSKIPDMPDVDFEIAGETFTLSASQYVLQIKIAGRTQCLSGFMGLDVPAPLGPLWILGDVFLGPWHTVFDYGKSRVGFAEAA</sequence>
<proteinExistence type="inferred from homology"/>
<feature type="signal peptide" evidence="8">
    <location>
        <begin position="1"/>
        <end position="27"/>
    </location>
</feature>
<feature type="active site" evidence="5">
    <location>
        <position position="284"/>
    </location>
</feature>
<evidence type="ECO:0000313" key="10">
    <source>
        <dbReference type="EMBL" id="CAE0614035.1"/>
    </source>
</evidence>
<dbReference type="InterPro" id="IPR011001">
    <property type="entry name" value="Saposin-like"/>
</dbReference>
<dbReference type="SUPFAM" id="SSF50630">
    <property type="entry name" value="Acid proteases"/>
    <property type="match status" value="1"/>
</dbReference>
<gene>
    <name evidence="10" type="ORF">PSAL00342_LOCUS7936</name>
</gene>
<feature type="disulfide bond" evidence="6">
    <location>
        <begin position="111"/>
        <end position="118"/>
    </location>
</feature>
<evidence type="ECO:0000259" key="9">
    <source>
        <dbReference type="PROSITE" id="PS51767"/>
    </source>
</evidence>
<dbReference type="EMBL" id="HBIS01009763">
    <property type="protein sequence ID" value="CAE0614035.1"/>
    <property type="molecule type" value="Transcribed_RNA"/>
</dbReference>
<dbReference type="PROSITE" id="PS51767">
    <property type="entry name" value="PEPTIDASE_A1"/>
    <property type="match status" value="1"/>
</dbReference>
<feature type="active site" evidence="5">
    <location>
        <position position="98"/>
    </location>
</feature>
<dbReference type="InterPro" id="IPR001969">
    <property type="entry name" value="Aspartic_peptidase_AS"/>
</dbReference>
<feature type="disulfide bond" evidence="6">
    <location>
        <begin position="275"/>
        <end position="279"/>
    </location>
</feature>
<reference evidence="10" key="1">
    <citation type="submission" date="2021-01" db="EMBL/GenBank/DDBJ databases">
        <authorList>
            <person name="Corre E."/>
            <person name="Pelletier E."/>
            <person name="Niang G."/>
            <person name="Scheremetjew M."/>
            <person name="Finn R."/>
            <person name="Kale V."/>
            <person name="Holt S."/>
            <person name="Cochrane G."/>
            <person name="Meng A."/>
            <person name="Brown T."/>
            <person name="Cohen L."/>
        </authorList>
    </citation>
    <scope>NUCLEOTIDE SEQUENCE</scope>
    <source>
        <strain evidence="10">CCMP1897</strain>
    </source>
</reference>
<dbReference type="PANTHER" id="PTHR47966">
    <property type="entry name" value="BETA-SITE APP-CLEAVING ENZYME, ISOFORM A-RELATED"/>
    <property type="match status" value="1"/>
</dbReference>
<comment type="similarity">
    <text evidence="1 7">Belongs to the peptidase A1 family.</text>
</comment>
<name>A0A7S3XFW2_9CHLO</name>
<dbReference type="SUPFAM" id="SSF47862">
    <property type="entry name" value="Saposin"/>
    <property type="match status" value="1"/>
</dbReference>
<evidence type="ECO:0000256" key="3">
    <source>
        <dbReference type="ARBA" id="ARBA00022750"/>
    </source>
</evidence>
<dbReference type="InterPro" id="IPR001461">
    <property type="entry name" value="Aspartic_peptidase_A1"/>
</dbReference>
<keyword evidence="6" id="KW-1015">Disulfide bond</keyword>
<evidence type="ECO:0000256" key="2">
    <source>
        <dbReference type="ARBA" id="ARBA00022670"/>
    </source>
</evidence>
<dbReference type="GO" id="GO:0004190">
    <property type="term" value="F:aspartic-type endopeptidase activity"/>
    <property type="evidence" value="ECO:0007669"/>
    <property type="project" value="UniProtKB-KW"/>
</dbReference>
<dbReference type="FunFam" id="2.40.70.10:FF:000115">
    <property type="entry name" value="Lysosomal aspartic protease"/>
    <property type="match status" value="1"/>
</dbReference>
<dbReference type="Gene3D" id="2.40.70.10">
    <property type="entry name" value="Acid Proteases"/>
    <property type="match status" value="2"/>
</dbReference>
<dbReference type="PRINTS" id="PR00792">
    <property type="entry name" value="PEPSIN"/>
</dbReference>
<dbReference type="FunFam" id="2.40.70.10:FF:000044">
    <property type="entry name" value="Lysosomal aspartic protease"/>
    <property type="match status" value="1"/>
</dbReference>
<dbReference type="PANTHER" id="PTHR47966:SF51">
    <property type="entry name" value="BETA-SITE APP-CLEAVING ENZYME, ISOFORM A-RELATED"/>
    <property type="match status" value="1"/>
</dbReference>
<feature type="chain" id="PRO_5030573613" description="Peptidase A1 domain-containing protein" evidence="8">
    <location>
        <begin position="28"/>
        <end position="505"/>
    </location>
</feature>
<feature type="domain" description="Peptidase A1" evidence="9">
    <location>
        <begin position="80"/>
        <end position="502"/>
    </location>
</feature>
<dbReference type="AlphaFoldDB" id="A0A7S3XFW2"/>
<keyword evidence="2 7" id="KW-0645">Protease</keyword>